<evidence type="ECO:0000256" key="4">
    <source>
        <dbReference type="ARBA" id="ARBA00022982"/>
    </source>
</evidence>
<evidence type="ECO:0000259" key="8">
    <source>
        <dbReference type="PROSITE" id="PS51007"/>
    </source>
</evidence>
<gene>
    <name evidence="9" type="ORF">EY643_12005</name>
</gene>
<dbReference type="RefSeq" id="WP_153239471.1">
    <property type="nucleotide sequence ID" value="NZ_CP036422.1"/>
</dbReference>
<dbReference type="PANTHER" id="PTHR33751:SF9">
    <property type="entry name" value="CYTOCHROME C4"/>
    <property type="match status" value="1"/>
</dbReference>
<dbReference type="GO" id="GO:0046872">
    <property type="term" value="F:metal ion binding"/>
    <property type="evidence" value="ECO:0007669"/>
    <property type="project" value="UniProtKB-KW"/>
</dbReference>
<dbReference type="GO" id="GO:0009055">
    <property type="term" value="F:electron transfer activity"/>
    <property type="evidence" value="ECO:0007669"/>
    <property type="project" value="InterPro"/>
</dbReference>
<keyword evidence="10" id="KW-1185">Reference proteome</keyword>
<proteinExistence type="predicted"/>
<keyword evidence="3 6" id="KW-0479">Metal-binding</keyword>
<dbReference type="InterPro" id="IPR050597">
    <property type="entry name" value="Cytochrome_c_Oxidase_Subunit"/>
</dbReference>
<evidence type="ECO:0000256" key="6">
    <source>
        <dbReference type="PROSITE-ProRule" id="PRU00433"/>
    </source>
</evidence>
<keyword evidence="5 6" id="KW-0408">Iron</keyword>
<evidence type="ECO:0000256" key="2">
    <source>
        <dbReference type="ARBA" id="ARBA00022617"/>
    </source>
</evidence>
<dbReference type="InterPro" id="IPR036909">
    <property type="entry name" value="Cyt_c-like_dom_sf"/>
</dbReference>
<dbReference type="Pfam" id="PF00034">
    <property type="entry name" value="Cytochrom_C"/>
    <property type="match status" value="2"/>
</dbReference>
<keyword evidence="2 6" id="KW-0349">Heme</keyword>
<dbReference type="Gene3D" id="1.10.760.10">
    <property type="entry name" value="Cytochrome c-like domain"/>
    <property type="match status" value="2"/>
</dbReference>
<evidence type="ECO:0000256" key="7">
    <source>
        <dbReference type="SAM" id="SignalP"/>
    </source>
</evidence>
<evidence type="ECO:0000256" key="3">
    <source>
        <dbReference type="ARBA" id="ARBA00022723"/>
    </source>
</evidence>
<feature type="chain" id="PRO_5025032239" evidence="7">
    <location>
        <begin position="25"/>
        <end position="313"/>
    </location>
</feature>
<dbReference type="OrthoDB" id="188778at2"/>
<name>A0A5P9NKM7_9GAMM</name>
<dbReference type="PANTHER" id="PTHR33751">
    <property type="entry name" value="CBB3-TYPE CYTOCHROME C OXIDASE SUBUNIT FIXP"/>
    <property type="match status" value="1"/>
</dbReference>
<feature type="domain" description="Cytochrome c" evidence="8">
    <location>
        <begin position="119"/>
        <end position="294"/>
    </location>
</feature>
<reference evidence="9 10" key="1">
    <citation type="submission" date="2019-02" db="EMBL/GenBank/DDBJ databases">
        <authorList>
            <person name="Li S.-H."/>
        </authorList>
    </citation>
    <scope>NUCLEOTIDE SEQUENCE [LARGE SCALE GENOMIC DNA]</scope>
    <source>
        <strain evidence="9 10">IMCC14385</strain>
    </source>
</reference>
<evidence type="ECO:0000256" key="5">
    <source>
        <dbReference type="ARBA" id="ARBA00023004"/>
    </source>
</evidence>
<evidence type="ECO:0000313" key="9">
    <source>
        <dbReference type="EMBL" id="QFU76327.1"/>
    </source>
</evidence>
<feature type="signal peptide" evidence="7">
    <location>
        <begin position="1"/>
        <end position="24"/>
    </location>
</feature>
<keyword evidence="1" id="KW-0813">Transport</keyword>
<keyword evidence="7" id="KW-0732">Signal</keyword>
<evidence type="ECO:0000313" key="10">
    <source>
        <dbReference type="Proteomes" id="UP000326287"/>
    </source>
</evidence>
<organism evidence="9 10">
    <name type="scientific">Halioglobus maricola</name>
    <dbReference type="NCBI Taxonomy" id="2601894"/>
    <lineage>
        <taxon>Bacteria</taxon>
        <taxon>Pseudomonadati</taxon>
        <taxon>Pseudomonadota</taxon>
        <taxon>Gammaproteobacteria</taxon>
        <taxon>Cellvibrionales</taxon>
        <taxon>Halieaceae</taxon>
        <taxon>Halioglobus</taxon>
    </lineage>
</organism>
<accession>A0A5P9NKM7</accession>
<dbReference type="KEGG" id="halc:EY643_12005"/>
<dbReference type="InterPro" id="IPR009056">
    <property type="entry name" value="Cyt_c-like_dom"/>
</dbReference>
<keyword evidence="4" id="KW-0249">Electron transport</keyword>
<sequence length="313" mass="35130">MRRTLPKLMATAMAVFTLHAPAHAEGYDFNHNLAQVDYALENNPTHALRLSMESCMRQRNHAVALNRRGHEERARRALQYCFDSLNLSQTYVPRETAPSRKELSDKAMAEFDVAMTLTPDVRNGLAIYRECAACHEPEGWGRTTGSVPQIAGQHAKVLIKQLADFRAGNREAVLMVPYATVESIGGTQALADVTEYISTLEMSVENGKGAGENLTFGEQLYKDKCMDCHGPSGEGNNDEFAPRIQAQHYKYMLRQFKWLRSGTRGNASDEMTSLALALNQEEIEAVLDYVSRLQPPEEFIAAKDWKNPDFEQK</sequence>
<dbReference type="Proteomes" id="UP000326287">
    <property type="component" value="Chromosome"/>
</dbReference>
<protein>
    <submittedName>
        <fullName evidence="9">C-type cytochrome</fullName>
    </submittedName>
</protein>
<dbReference type="GO" id="GO:0020037">
    <property type="term" value="F:heme binding"/>
    <property type="evidence" value="ECO:0007669"/>
    <property type="project" value="InterPro"/>
</dbReference>
<dbReference type="SUPFAM" id="SSF46626">
    <property type="entry name" value="Cytochrome c"/>
    <property type="match status" value="2"/>
</dbReference>
<dbReference type="PROSITE" id="PS51007">
    <property type="entry name" value="CYTC"/>
    <property type="match status" value="1"/>
</dbReference>
<dbReference type="EMBL" id="CP036422">
    <property type="protein sequence ID" value="QFU76327.1"/>
    <property type="molecule type" value="Genomic_DNA"/>
</dbReference>
<evidence type="ECO:0000256" key="1">
    <source>
        <dbReference type="ARBA" id="ARBA00022448"/>
    </source>
</evidence>
<dbReference type="AlphaFoldDB" id="A0A5P9NKM7"/>